<organism evidence="5 6">
    <name type="scientific">Brachyspira catarrhinii</name>
    <dbReference type="NCBI Taxonomy" id="2528966"/>
    <lineage>
        <taxon>Bacteria</taxon>
        <taxon>Pseudomonadati</taxon>
        <taxon>Spirochaetota</taxon>
        <taxon>Spirochaetia</taxon>
        <taxon>Brachyspirales</taxon>
        <taxon>Brachyspiraceae</taxon>
        <taxon>Brachyspira</taxon>
    </lineage>
</organism>
<name>A0ABY2TS23_9SPIR</name>
<dbReference type="InterPro" id="IPR002877">
    <property type="entry name" value="RNA_MeTrfase_FtsJ_dom"/>
</dbReference>
<protein>
    <submittedName>
        <fullName evidence="5">TlyA family RNA methyltransferase</fullName>
    </submittedName>
</protein>
<dbReference type="Pfam" id="PF01728">
    <property type="entry name" value="FtsJ"/>
    <property type="match status" value="1"/>
</dbReference>
<dbReference type="PROSITE" id="PS50889">
    <property type="entry name" value="S4"/>
    <property type="match status" value="1"/>
</dbReference>
<dbReference type="Gene3D" id="3.40.50.150">
    <property type="entry name" value="Vaccinia Virus protein VP39"/>
    <property type="match status" value="1"/>
</dbReference>
<dbReference type="Pfam" id="PF01479">
    <property type="entry name" value="S4"/>
    <property type="match status" value="1"/>
</dbReference>
<dbReference type="InterPro" id="IPR029063">
    <property type="entry name" value="SAM-dependent_MTases_sf"/>
</dbReference>
<keyword evidence="5" id="KW-0808">Transferase</keyword>
<evidence type="ECO:0000313" key="5">
    <source>
        <dbReference type="EMBL" id="TKZ35620.1"/>
    </source>
</evidence>
<dbReference type="InterPro" id="IPR036986">
    <property type="entry name" value="S4_RNA-bd_sf"/>
</dbReference>
<dbReference type="InterPro" id="IPR004538">
    <property type="entry name" value="Hemolysin_A/TlyA"/>
</dbReference>
<dbReference type="Gene3D" id="3.10.290.10">
    <property type="entry name" value="RNA-binding S4 domain"/>
    <property type="match status" value="1"/>
</dbReference>
<keyword evidence="5" id="KW-0489">Methyltransferase</keyword>
<evidence type="ECO:0000256" key="2">
    <source>
        <dbReference type="ARBA" id="ARBA00029460"/>
    </source>
</evidence>
<dbReference type="EMBL" id="SJDU01000075">
    <property type="protein sequence ID" value="TKZ35620.1"/>
    <property type="molecule type" value="Genomic_DNA"/>
</dbReference>
<dbReference type="GO" id="GO:0032259">
    <property type="term" value="P:methylation"/>
    <property type="evidence" value="ECO:0007669"/>
    <property type="project" value="UniProtKB-KW"/>
</dbReference>
<gene>
    <name evidence="5" type="ORF">EZH24_04315</name>
</gene>
<accession>A0ABY2TS23</accession>
<dbReference type="NCBIfam" id="TIGR00478">
    <property type="entry name" value="tly"/>
    <property type="match status" value="1"/>
</dbReference>
<evidence type="ECO:0000256" key="3">
    <source>
        <dbReference type="PROSITE-ProRule" id="PRU00182"/>
    </source>
</evidence>
<dbReference type="PANTHER" id="PTHR32319:SF0">
    <property type="entry name" value="BACTERIAL HEMOLYSIN-LIKE PROTEIN"/>
    <property type="match status" value="1"/>
</dbReference>
<dbReference type="SUPFAM" id="SSF53335">
    <property type="entry name" value="S-adenosyl-L-methionine-dependent methyltransferases"/>
    <property type="match status" value="1"/>
</dbReference>
<comment type="similarity">
    <text evidence="2">Belongs to the TlyA family.</text>
</comment>
<sequence>MRLDEYLFKNGYTISRAKAQDIILAGCVFVNDIKVTSKSQNIKESDKIDIIQNRKYVSRAGDKLEKAFLEFNILVKDKICLDIGSSTGGFTDCLLQNGAKKVYALDVGHNQLVYKLRNDKRVVSIEDFNAKNIKKEMFEEIPSIIVSDVSFISITKIAPVIYREFKYLEFWISLIKPQFEAEKSDIPKGGIIKDDILRENILNKAIKKIEEIGFKEIGRTISPIKGTKGNIEYLAYFVRSE</sequence>
<feature type="domain" description="RNA-binding S4" evidence="4">
    <location>
        <begin position="1"/>
        <end position="65"/>
    </location>
</feature>
<reference evidence="5 6" key="1">
    <citation type="journal article" date="2019" name="Anaerobe">
        <title>Brachyspira catarrhinii sp. nov., an anaerobic intestinal spirochaete isolated from vervet monkeys may have been misidentified as Brachyspira aalborgi in previous studies.</title>
        <authorList>
            <person name="Phillips N.D."/>
            <person name="La T."/>
            <person name="Hampson D.J."/>
        </authorList>
    </citation>
    <scope>NUCLEOTIDE SEQUENCE [LARGE SCALE GENOMIC DNA]</scope>
    <source>
        <strain evidence="5 6">Z12</strain>
    </source>
</reference>
<evidence type="ECO:0000259" key="4">
    <source>
        <dbReference type="SMART" id="SM00363"/>
    </source>
</evidence>
<dbReference type="SUPFAM" id="SSF55174">
    <property type="entry name" value="Alpha-L RNA-binding motif"/>
    <property type="match status" value="1"/>
</dbReference>
<comment type="caution">
    <text evidence="5">The sequence shown here is derived from an EMBL/GenBank/DDBJ whole genome shotgun (WGS) entry which is preliminary data.</text>
</comment>
<keyword evidence="6" id="KW-1185">Reference proteome</keyword>
<dbReference type="Proteomes" id="UP000310168">
    <property type="component" value="Unassembled WGS sequence"/>
</dbReference>
<dbReference type="RefSeq" id="WP_137997897.1">
    <property type="nucleotide sequence ID" value="NZ_SJDU01000075.1"/>
</dbReference>
<dbReference type="PANTHER" id="PTHR32319">
    <property type="entry name" value="BACTERIAL HEMOLYSIN-LIKE PROTEIN"/>
    <property type="match status" value="1"/>
</dbReference>
<proteinExistence type="inferred from homology"/>
<dbReference type="GO" id="GO:0008168">
    <property type="term" value="F:methyltransferase activity"/>
    <property type="evidence" value="ECO:0007669"/>
    <property type="project" value="UniProtKB-KW"/>
</dbReference>
<keyword evidence="1 3" id="KW-0694">RNA-binding</keyword>
<dbReference type="PIRSF" id="PIRSF005578">
    <property type="entry name" value="TlyA"/>
    <property type="match status" value="1"/>
</dbReference>
<dbReference type="InterPro" id="IPR047048">
    <property type="entry name" value="TlyA"/>
</dbReference>
<evidence type="ECO:0000313" key="6">
    <source>
        <dbReference type="Proteomes" id="UP000310168"/>
    </source>
</evidence>
<dbReference type="SMART" id="SM00363">
    <property type="entry name" value="S4"/>
    <property type="match status" value="1"/>
</dbReference>
<dbReference type="CDD" id="cd00165">
    <property type="entry name" value="S4"/>
    <property type="match status" value="1"/>
</dbReference>
<dbReference type="InterPro" id="IPR002942">
    <property type="entry name" value="S4_RNA-bd"/>
</dbReference>
<evidence type="ECO:0000256" key="1">
    <source>
        <dbReference type="ARBA" id="ARBA00022884"/>
    </source>
</evidence>